<dbReference type="EMBL" id="FQVD01000004">
    <property type="protein sequence ID" value="SHE63961.1"/>
    <property type="molecule type" value="Genomic_DNA"/>
</dbReference>
<evidence type="ECO:0000313" key="2">
    <source>
        <dbReference type="EMBL" id="SHE63961.1"/>
    </source>
</evidence>
<dbReference type="InterPro" id="IPR002560">
    <property type="entry name" value="Transposase_DDE"/>
</dbReference>
<keyword evidence="3" id="KW-1185">Reference proteome</keyword>
<dbReference type="AlphaFoldDB" id="A0A1M4V4P4"/>
<dbReference type="Proteomes" id="UP000184436">
    <property type="component" value="Unassembled WGS sequence"/>
</dbReference>
<proteinExistence type="predicted"/>
<protein>
    <submittedName>
        <fullName evidence="2">Transposase</fullName>
    </submittedName>
</protein>
<sequence>MYQQKRKEVKEHNERIENESKIQRVSQNQILQYILKGELDNSKLAKLYKFSPPIKELLSVCKNFRGMINGNTFDKDIRKWIEKAKATRNIALTNFAYGIEKDWKAVQVAIDIPFSNGLLEGTVNKIKTIKRQIFNRTGIKLLRFWIHNRKNTTIFKEKPFFSFDLSYSHFPIDKYQLFNNIN</sequence>
<dbReference type="STRING" id="871325.SAMN05444349_10492"/>
<name>A0A1M4V4P4_9BACE</name>
<dbReference type="InterPro" id="IPR047951">
    <property type="entry name" value="Transpos_ISL3"/>
</dbReference>
<dbReference type="PANTHER" id="PTHR33498:SF1">
    <property type="entry name" value="TRANSPOSASE FOR INSERTION SEQUENCE ELEMENT IS1557"/>
    <property type="match status" value="1"/>
</dbReference>
<dbReference type="Pfam" id="PF01610">
    <property type="entry name" value="DDE_Tnp_ISL3"/>
    <property type="match status" value="1"/>
</dbReference>
<evidence type="ECO:0000313" key="3">
    <source>
        <dbReference type="Proteomes" id="UP000184436"/>
    </source>
</evidence>
<organism evidence="2 3">
    <name type="scientific">Bacteroides faecichinchillae</name>
    <dbReference type="NCBI Taxonomy" id="871325"/>
    <lineage>
        <taxon>Bacteria</taxon>
        <taxon>Pseudomonadati</taxon>
        <taxon>Bacteroidota</taxon>
        <taxon>Bacteroidia</taxon>
        <taxon>Bacteroidales</taxon>
        <taxon>Bacteroidaceae</taxon>
        <taxon>Bacteroides</taxon>
    </lineage>
</organism>
<evidence type="ECO:0000259" key="1">
    <source>
        <dbReference type="Pfam" id="PF01610"/>
    </source>
</evidence>
<feature type="domain" description="Transposase IS204/IS1001/IS1096/IS1165 DDE" evidence="1">
    <location>
        <begin position="23"/>
        <end position="132"/>
    </location>
</feature>
<accession>A0A1M4V4P4</accession>
<gene>
    <name evidence="2" type="ORF">SAMN05444349_10492</name>
</gene>
<dbReference type="PANTHER" id="PTHR33498">
    <property type="entry name" value="TRANSPOSASE FOR INSERTION SEQUENCE ELEMENT IS1557"/>
    <property type="match status" value="1"/>
</dbReference>
<reference evidence="2 3" key="1">
    <citation type="submission" date="2016-11" db="EMBL/GenBank/DDBJ databases">
        <authorList>
            <person name="Jaros S."/>
            <person name="Januszkiewicz K."/>
            <person name="Wedrychowicz H."/>
        </authorList>
    </citation>
    <scope>NUCLEOTIDE SEQUENCE [LARGE SCALE GENOMIC DNA]</scope>
    <source>
        <strain evidence="2 3">DSM 26883</strain>
    </source>
</reference>